<dbReference type="AlphaFoldDB" id="A0A0D3G382"/>
<evidence type="ECO:0000313" key="2">
    <source>
        <dbReference type="Proteomes" id="UP000026960"/>
    </source>
</evidence>
<reference evidence="1" key="1">
    <citation type="journal article" date="2009" name="Rice">
        <title>De Novo Next Generation Sequencing of Plant Genomes.</title>
        <authorList>
            <person name="Rounsley S."/>
            <person name="Marri P.R."/>
            <person name="Yu Y."/>
            <person name="He R."/>
            <person name="Sisneros N."/>
            <person name="Goicoechea J.L."/>
            <person name="Lee S.J."/>
            <person name="Angelova A."/>
            <person name="Kudrna D."/>
            <person name="Luo M."/>
            <person name="Affourtit J."/>
            <person name="Desany B."/>
            <person name="Knight J."/>
            <person name="Niazi F."/>
            <person name="Egholm M."/>
            <person name="Wing R.A."/>
        </authorList>
    </citation>
    <scope>NUCLEOTIDE SEQUENCE [LARGE SCALE GENOMIC DNA]</scope>
    <source>
        <strain evidence="1">cv. IRGC 105608</strain>
    </source>
</reference>
<organism evidence="1">
    <name type="scientific">Oryza barthii</name>
    <dbReference type="NCBI Taxonomy" id="65489"/>
    <lineage>
        <taxon>Eukaryota</taxon>
        <taxon>Viridiplantae</taxon>
        <taxon>Streptophyta</taxon>
        <taxon>Embryophyta</taxon>
        <taxon>Tracheophyta</taxon>
        <taxon>Spermatophyta</taxon>
        <taxon>Magnoliopsida</taxon>
        <taxon>Liliopsida</taxon>
        <taxon>Poales</taxon>
        <taxon>Poaceae</taxon>
        <taxon>BOP clade</taxon>
        <taxon>Oryzoideae</taxon>
        <taxon>Oryzeae</taxon>
        <taxon>Oryzinae</taxon>
        <taxon>Oryza</taxon>
    </lineage>
</organism>
<protein>
    <submittedName>
        <fullName evidence="1">Uncharacterized protein</fullName>
    </submittedName>
</protein>
<dbReference type="Proteomes" id="UP000026960">
    <property type="component" value="Chromosome 5"/>
</dbReference>
<dbReference type="PaxDb" id="65489-OBART05G03270.1"/>
<reference evidence="1" key="2">
    <citation type="submission" date="2015-03" db="UniProtKB">
        <authorList>
            <consortium name="EnsemblPlants"/>
        </authorList>
    </citation>
    <scope>IDENTIFICATION</scope>
</reference>
<dbReference type="STRING" id="65489.A0A0D3G382"/>
<sequence length="62" mass="6331">MGVRVTGPAGSPLVAAVLASLEEAAAGGGYELVGMAAARERSTRPHLARNIMEMCYISGLCP</sequence>
<evidence type="ECO:0000313" key="1">
    <source>
        <dbReference type="EnsemblPlants" id="OBART05G03270.1"/>
    </source>
</evidence>
<keyword evidence="2" id="KW-1185">Reference proteome</keyword>
<dbReference type="EnsemblPlants" id="OBART05G03270.1">
    <property type="protein sequence ID" value="OBART05G03270.1"/>
    <property type="gene ID" value="OBART05G03270"/>
</dbReference>
<dbReference type="HOGENOM" id="CLU_2675148_0_0_1"/>
<proteinExistence type="predicted"/>
<accession>A0A0D3G382</accession>
<dbReference type="Gramene" id="OBART05G03270.1">
    <property type="protein sequence ID" value="OBART05G03270.1"/>
    <property type="gene ID" value="OBART05G03270"/>
</dbReference>
<name>A0A0D3G382_9ORYZ</name>